<dbReference type="OrthoDB" id="2353937at2"/>
<dbReference type="PANTHER" id="PTHR34820:SF4">
    <property type="entry name" value="INNER MEMBRANE PROTEIN YEBZ"/>
    <property type="match status" value="1"/>
</dbReference>
<feature type="transmembrane region" description="Helical" evidence="6">
    <location>
        <begin position="153"/>
        <end position="172"/>
    </location>
</feature>
<reference evidence="9 10" key="1">
    <citation type="submission" date="2018-07" db="EMBL/GenBank/DDBJ databases">
        <title>Complete genome sequence of Psychrobacillus sp. PB01, isolated from iceberg, and comparative genome analysis of Psychrobacillus strains.</title>
        <authorList>
            <person name="Lee P.C."/>
        </authorList>
    </citation>
    <scope>NUCLEOTIDE SEQUENCE [LARGE SCALE GENOMIC DNA]</scope>
    <source>
        <strain evidence="9 10">PB01</strain>
    </source>
</reference>
<feature type="signal peptide" evidence="7">
    <location>
        <begin position="1"/>
        <end position="21"/>
    </location>
</feature>
<keyword evidence="6" id="KW-1133">Transmembrane helix</keyword>
<dbReference type="InterPro" id="IPR007348">
    <property type="entry name" value="CopC_dom"/>
</dbReference>
<dbReference type="InterPro" id="IPR014756">
    <property type="entry name" value="Ig_E-set"/>
</dbReference>
<keyword evidence="4" id="KW-0186">Copper</keyword>
<keyword evidence="6" id="KW-0472">Membrane</keyword>
<dbReference type="Gene3D" id="2.60.40.1220">
    <property type="match status" value="1"/>
</dbReference>
<evidence type="ECO:0000313" key="9">
    <source>
        <dbReference type="EMBL" id="QFG01275.1"/>
    </source>
</evidence>
<dbReference type="Pfam" id="PF04234">
    <property type="entry name" value="CopC"/>
    <property type="match status" value="1"/>
</dbReference>
<keyword evidence="2" id="KW-0479">Metal-binding</keyword>
<comment type="subcellular location">
    <subcellularLocation>
        <location evidence="1">Cell envelope</location>
    </subcellularLocation>
</comment>
<evidence type="ECO:0000256" key="2">
    <source>
        <dbReference type="ARBA" id="ARBA00022723"/>
    </source>
</evidence>
<evidence type="ECO:0000259" key="8">
    <source>
        <dbReference type="Pfam" id="PF04234"/>
    </source>
</evidence>
<dbReference type="GO" id="GO:0006825">
    <property type="term" value="P:copper ion transport"/>
    <property type="evidence" value="ECO:0007669"/>
    <property type="project" value="InterPro"/>
</dbReference>
<dbReference type="InterPro" id="IPR032694">
    <property type="entry name" value="CopC/D"/>
</dbReference>
<evidence type="ECO:0000256" key="1">
    <source>
        <dbReference type="ARBA" id="ARBA00004196"/>
    </source>
</evidence>
<evidence type="ECO:0000313" key="10">
    <source>
        <dbReference type="Proteomes" id="UP000325517"/>
    </source>
</evidence>
<evidence type="ECO:0000256" key="5">
    <source>
        <dbReference type="SAM" id="MobiDB-lite"/>
    </source>
</evidence>
<evidence type="ECO:0000256" key="6">
    <source>
        <dbReference type="SAM" id="Phobius"/>
    </source>
</evidence>
<feature type="domain" description="CopC" evidence="8">
    <location>
        <begin position="22"/>
        <end position="114"/>
    </location>
</feature>
<feature type="chain" id="PRO_5023919841" evidence="7">
    <location>
        <begin position="22"/>
        <end position="176"/>
    </location>
</feature>
<gene>
    <name evidence="9" type="ORF">PB01_20475</name>
</gene>
<dbReference type="SUPFAM" id="SSF81296">
    <property type="entry name" value="E set domains"/>
    <property type="match status" value="1"/>
</dbReference>
<name>A0A5J6SW32_9BACI</name>
<dbReference type="GO" id="GO:0030313">
    <property type="term" value="C:cell envelope"/>
    <property type="evidence" value="ECO:0007669"/>
    <property type="project" value="UniProtKB-SubCell"/>
</dbReference>
<dbReference type="GO" id="GO:0042597">
    <property type="term" value="C:periplasmic space"/>
    <property type="evidence" value="ECO:0007669"/>
    <property type="project" value="InterPro"/>
</dbReference>
<dbReference type="GO" id="GO:0005886">
    <property type="term" value="C:plasma membrane"/>
    <property type="evidence" value="ECO:0007669"/>
    <property type="project" value="TreeGrafter"/>
</dbReference>
<dbReference type="RefSeq" id="WP_151702145.1">
    <property type="nucleotide sequence ID" value="NZ_CP031223.1"/>
</dbReference>
<dbReference type="GO" id="GO:0005507">
    <property type="term" value="F:copper ion binding"/>
    <property type="evidence" value="ECO:0007669"/>
    <property type="project" value="InterPro"/>
</dbReference>
<evidence type="ECO:0000256" key="4">
    <source>
        <dbReference type="ARBA" id="ARBA00023008"/>
    </source>
</evidence>
<keyword evidence="3 7" id="KW-0732">Signal</keyword>
<evidence type="ECO:0000256" key="7">
    <source>
        <dbReference type="SAM" id="SignalP"/>
    </source>
</evidence>
<keyword evidence="10" id="KW-1185">Reference proteome</keyword>
<dbReference type="InterPro" id="IPR014755">
    <property type="entry name" value="Cu-Rt/internalin_Ig-like"/>
</dbReference>
<feature type="region of interest" description="Disordered" evidence="5">
    <location>
        <begin position="121"/>
        <end position="146"/>
    </location>
</feature>
<organism evidence="9 10">
    <name type="scientific">Psychrobacillus glaciei</name>
    <dbReference type="NCBI Taxonomy" id="2283160"/>
    <lineage>
        <taxon>Bacteria</taxon>
        <taxon>Bacillati</taxon>
        <taxon>Bacillota</taxon>
        <taxon>Bacilli</taxon>
        <taxon>Bacillales</taxon>
        <taxon>Bacillaceae</taxon>
        <taxon>Psychrobacillus</taxon>
    </lineage>
</organism>
<dbReference type="NCBIfam" id="TIGR01167">
    <property type="entry name" value="LPXTG_anchor"/>
    <property type="match status" value="1"/>
</dbReference>
<protein>
    <submittedName>
        <fullName evidence="9">LPXTG cell wall anchor domain-containing protein</fullName>
    </submittedName>
</protein>
<dbReference type="AlphaFoldDB" id="A0A5J6SW32"/>
<evidence type="ECO:0000256" key="3">
    <source>
        <dbReference type="ARBA" id="ARBA00022729"/>
    </source>
</evidence>
<dbReference type="EMBL" id="CP031223">
    <property type="protein sequence ID" value="QFG01275.1"/>
    <property type="molecule type" value="Genomic_DNA"/>
</dbReference>
<dbReference type="PANTHER" id="PTHR34820">
    <property type="entry name" value="INNER MEMBRANE PROTEIN YEBZ"/>
    <property type="match status" value="1"/>
</dbReference>
<sequence length="176" mass="19107">MKKIIIIAFVFMFATANSAFAHTGLEDSNPANGEVVTEQLNEITLTFEGKLEQSSTFELKNSTGETIPVDNITIDEEKLAGTLSTPLDNGNYEINWNIVGVDGHQIEGDIPFTVEVAASEKQEDGEKIEQATPPTAKPTTVEQTEEVKSSSNVVPFVVVGLIVIIGGVFLLLRRKK</sequence>
<dbReference type="Proteomes" id="UP000325517">
    <property type="component" value="Chromosome"/>
</dbReference>
<proteinExistence type="predicted"/>
<accession>A0A5J6SW32</accession>
<dbReference type="KEGG" id="psyo:PB01_20475"/>
<dbReference type="GO" id="GO:0046688">
    <property type="term" value="P:response to copper ion"/>
    <property type="evidence" value="ECO:0007669"/>
    <property type="project" value="InterPro"/>
</dbReference>
<keyword evidence="6" id="KW-0812">Transmembrane</keyword>